<comment type="caution">
    <text evidence="1">The sequence shown here is derived from an EMBL/GenBank/DDBJ whole genome shotgun (WGS) entry which is preliminary data.</text>
</comment>
<keyword evidence="1" id="KW-0378">Hydrolase</keyword>
<proteinExistence type="predicted"/>
<dbReference type="NCBIfam" id="TIGR01484">
    <property type="entry name" value="HAD-SF-IIB"/>
    <property type="match status" value="1"/>
</dbReference>
<evidence type="ECO:0000313" key="1">
    <source>
        <dbReference type="EMBL" id="NHN28265.1"/>
    </source>
</evidence>
<dbReference type="Gene3D" id="3.30.1240.10">
    <property type="match status" value="1"/>
</dbReference>
<dbReference type="PANTHER" id="PTHR10000">
    <property type="entry name" value="PHOSPHOSERINE PHOSPHATASE"/>
    <property type="match status" value="1"/>
</dbReference>
<dbReference type="PROSITE" id="PS01229">
    <property type="entry name" value="COF_2"/>
    <property type="match status" value="1"/>
</dbReference>
<dbReference type="Proteomes" id="UP001165962">
    <property type="component" value="Unassembled WGS sequence"/>
</dbReference>
<organism evidence="1 2">
    <name type="scientific">Paenibacillus agricola</name>
    <dbReference type="NCBI Taxonomy" id="2716264"/>
    <lineage>
        <taxon>Bacteria</taxon>
        <taxon>Bacillati</taxon>
        <taxon>Bacillota</taxon>
        <taxon>Bacilli</taxon>
        <taxon>Bacillales</taxon>
        <taxon>Paenibacillaceae</taxon>
        <taxon>Paenibacillus</taxon>
    </lineage>
</organism>
<dbReference type="GO" id="GO:0016787">
    <property type="term" value="F:hydrolase activity"/>
    <property type="evidence" value="ECO:0007669"/>
    <property type="project" value="UniProtKB-KW"/>
</dbReference>
<keyword evidence="2" id="KW-1185">Reference proteome</keyword>
<dbReference type="Pfam" id="PF08282">
    <property type="entry name" value="Hydrolase_3"/>
    <property type="match status" value="1"/>
</dbReference>
<name>A0ABX0IWJ1_9BACL</name>
<evidence type="ECO:0000313" key="2">
    <source>
        <dbReference type="Proteomes" id="UP001165962"/>
    </source>
</evidence>
<protein>
    <submittedName>
        <fullName evidence="1">Cof-type HAD-IIB family hydrolase</fullName>
    </submittedName>
</protein>
<gene>
    <name evidence="1" type="ORF">G9U52_00310</name>
</gene>
<dbReference type="InterPro" id="IPR006379">
    <property type="entry name" value="HAD-SF_hydro_IIB"/>
</dbReference>
<dbReference type="SFLD" id="SFLDG01144">
    <property type="entry name" value="C2.B.4:_PGP_Like"/>
    <property type="match status" value="1"/>
</dbReference>
<dbReference type="NCBIfam" id="TIGR00099">
    <property type="entry name" value="Cof-subfamily"/>
    <property type="match status" value="1"/>
</dbReference>
<dbReference type="RefSeq" id="WP_166144479.1">
    <property type="nucleotide sequence ID" value="NZ_JAAOIW010000001.1"/>
</dbReference>
<dbReference type="SFLD" id="SFLDS00003">
    <property type="entry name" value="Haloacid_Dehalogenase"/>
    <property type="match status" value="1"/>
</dbReference>
<dbReference type="EMBL" id="JAAOIW010000001">
    <property type="protein sequence ID" value="NHN28265.1"/>
    <property type="molecule type" value="Genomic_DNA"/>
</dbReference>
<reference evidence="1" key="1">
    <citation type="submission" date="2020-03" db="EMBL/GenBank/DDBJ databases">
        <title>Draft sequencing of Paenibacilllus sp. S3N08.</title>
        <authorList>
            <person name="Kim D.-U."/>
        </authorList>
    </citation>
    <scope>NUCLEOTIDE SEQUENCE</scope>
    <source>
        <strain evidence="1">S3N08</strain>
    </source>
</reference>
<dbReference type="PANTHER" id="PTHR10000:SF25">
    <property type="entry name" value="PHOSPHATASE YKRA-RELATED"/>
    <property type="match status" value="1"/>
</dbReference>
<dbReference type="SUPFAM" id="SSF56784">
    <property type="entry name" value="HAD-like"/>
    <property type="match status" value="1"/>
</dbReference>
<dbReference type="InterPro" id="IPR023214">
    <property type="entry name" value="HAD_sf"/>
</dbReference>
<sequence>MIKLVAFDVDGTLRDRDFLPESTRLALQRLKDQGIMLALCTGRSEFEMTSLREELDIDWAITCNGCHIGYRGKTVFGTAFHAGTIQEWLQHADQLKHTLLLYGAEGMFTNQQHAPYFLQAQQEIGFMDPILLEKTDKVPDIYQCIVFCDGEQEQLYVGEERNQYYMHRWRTWALDINPSGMNKAVGLQKLIDHLGITTDEVAAFGDGLNDLEMLQSVGMGIAMGNADESLKPKARYVTRSLREDGIAYAVDTWIL</sequence>
<dbReference type="InterPro" id="IPR000150">
    <property type="entry name" value="Cof"/>
</dbReference>
<accession>A0ABX0IWJ1</accession>
<dbReference type="SFLD" id="SFLDG01140">
    <property type="entry name" value="C2.B:_Phosphomannomutase_and_P"/>
    <property type="match status" value="1"/>
</dbReference>
<dbReference type="Gene3D" id="3.40.50.1000">
    <property type="entry name" value="HAD superfamily/HAD-like"/>
    <property type="match status" value="1"/>
</dbReference>
<dbReference type="InterPro" id="IPR036412">
    <property type="entry name" value="HAD-like_sf"/>
</dbReference>